<keyword evidence="1" id="KW-0812">Transmembrane</keyword>
<gene>
    <name evidence="2" type="ORF">AVEN_212800_1</name>
</gene>
<reference evidence="2 3" key="1">
    <citation type="journal article" date="2019" name="Sci. Rep.">
        <title>Orb-weaving spider Araneus ventricosus genome elucidates the spidroin gene catalogue.</title>
        <authorList>
            <person name="Kono N."/>
            <person name="Nakamura H."/>
            <person name="Ohtoshi R."/>
            <person name="Moran D.A.P."/>
            <person name="Shinohara A."/>
            <person name="Yoshida Y."/>
            <person name="Fujiwara M."/>
            <person name="Mori M."/>
            <person name="Tomita M."/>
            <person name="Arakawa K."/>
        </authorList>
    </citation>
    <scope>NUCLEOTIDE SEQUENCE [LARGE SCALE GENOMIC DNA]</scope>
</reference>
<comment type="caution">
    <text evidence="2">The sequence shown here is derived from an EMBL/GenBank/DDBJ whole genome shotgun (WGS) entry which is preliminary data.</text>
</comment>
<name>A0A4Y2KZL9_ARAVE</name>
<dbReference type="AlphaFoldDB" id="A0A4Y2KZL9"/>
<dbReference type="Pfam" id="PF06131">
    <property type="entry name" value="DUF963"/>
    <property type="match status" value="1"/>
</dbReference>
<dbReference type="InterPro" id="IPR009306">
    <property type="entry name" value="DUF963"/>
</dbReference>
<keyword evidence="1" id="KW-0472">Membrane</keyword>
<evidence type="ECO:0000256" key="1">
    <source>
        <dbReference type="SAM" id="Phobius"/>
    </source>
</evidence>
<sequence>YDRIPSGISCSLESSTPVMTGFLLESSTPVMTGFLLESSTPVMTGFLLESLVHWTMLGYAFLYYSLHLKQPRRKTQLPPFTQ</sequence>
<evidence type="ECO:0000313" key="3">
    <source>
        <dbReference type="Proteomes" id="UP000499080"/>
    </source>
</evidence>
<evidence type="ECO:0000313" key="2">
    <source>
        <dbReference type="EMBL" id="GBN07765.1"/>
    </source>
</evidence>
<feature type="non-terminal residue" evidence="2">
    <location>
        <position position="1"/>
    </location>
</feature>
<proteinExistence type="predicted"/>
<accession>A0A4Y2KZL9</accession>
<dbReference type="EMBL" id="BGPR01005186">
    <property type="protein sequence ID" value="GBN07765.1"/>
    <property type="molecule type" value="Genomic_DNA"/>
</dbReference>
<keyword evidence="1" id="KW-1133">Transmembrane helix</keyword>
<protein>
    <submittedName>
        <fullName evidence="2">Uncharacterized protein</fullName>
    </submittedName>
</protein>
<feature type="transmembrane region" description="Helical" evidence="1">
    <location>
        <begin position="42"/>
        <end position="64"/>
    </location>
</feature>
<organism evidence="2 3">
    <name type="scientific">Araneus ventricosus</name>
    <name type="common">Orbweaver spider</name>
    <name type="synonym">Epeira ventricosa</name>
    <dbReference type="NCBI Taxonomy" id="182803"/>
    <lineage>
        <taxon>Eukaryota</taxon>
        <taxon>Metazoa</taxon>
        <taxon>Ecdysozoa</taxon>
        <taxon>Arthropoda</taxon>
        <taxon>Chelicerata</taxon>
        <taxon>Arachnida</taxon>
        <taxon>Araneae</taxon>
        <taxon>Araneomorphae</taxon>
        <taxon>Entelegynae</taxon>
        <taxon>Araneoidea</taxon>
        <taxon>Araneidae</taxon>
        <taxon>Araneus</taxon>
    </lineage>
</organism>
<keyword evidence="3" id="KW-1185">Reference proteome</keyword>
<dbReference type="Proteomes" id="UP000499080">
    <property type="component" value="Unassembled WGS sequence"/>
</dbReference>